<gene>
    <name evidence="2" type="ORF">DW687_01600</name>
</gene>
<dbReference type="AlphaFoldDB" id="A0A3E3E0N8"/>
<dbReference type="InterPro" id="IPR027417">
    <property type="entry name" value="P-loop_NTPase"/>
</dbReference>
<dbReference type="SUPFAM" id="SSF52540">
    <property type="entry name" value="P-loop containing nucleoside triphosphate hydrolases"/>
    <property type="match status" value="1"/>
</dbReference>
<dbReference type="Pfam" id="PF13166">
    <property type="entry name" value="AAA_13"/>
    <property type="match status" value="1"/>
</dbReference>
<proteinExistence type="predicted"/>
<dbReference type="Gene3D" id="3.40.50.300">
    <property type="entry name" value="P-loop containing nucleotide triphosphate hydrolases"/>
    <property type="match status" value="1"/>
</dbReference>
<dbReference type="RefSeq" id="WP_117531159.1">
    <property type="nucleotide sequence ID" value="NZ_QUSM01000002.1"/>
</dbReference>
<accession>A0A3E3E0N8</accession>
<sequence length="320" mass="38177">MKELNAQKKNINIAIDKINNELQYIFFDKNRLEIEVQDKKYFLKCRGKNLKPYDLSTGERNIIALCYFFTQIIENKNYSDIKDGDFFIILDDPISSFDSEKQIGVFSYLKKKLSEIILKDNKSKLIIFSHNLEVISRFKKVFEEINEQSDKNFLIKNKFIKELKNGTLKNIKYYNKYSQLINEVYDYAIENNQNDENIGNIMRKLLEAFGTFEYKKGISEISTNKDILQSINDNQYRDYFENLMYRLVLNEESHTQDFIKNLSFLDFSLKIKSSEKIQTAKDILCFMYILNPLHVKFQLQNKTDAIENIRKWCEEIKERI</sequence>
<evidence type="ECO:0000313" key="2">
    <source>
        <dbReference type="EMBL" id="RGD75043.1"/>
    </source>
</evidence>
<dbReference type="InterPro" id="IPR026866">
    <property type="entry name" value="CR006_AAA"/>
</dbReference>
<comment type="caution">
    <text evidence="2">The sequence shown here is derived from an EMBL/GenBank/DDBJ whole genome shotgun (WGS) entry which is preliminary data.</text>
</comment>
<dbReference type="EMBL" id="QUSM01000002">
    <property type="protein sequence ID" value="RGD75043.1"/>
    <property type="molecule type" value="Genomic_DNA"/>
</dbReference>
<dbReference type="Proteomes" id="UP000261212">
    <property type="component" value="Unassembled WGS sequence"/>
</dbReference>
<reference evidence="2 3" key="1">
    <citation type="submission" date="2018-08" db="EMBL/GenBank/DDBJ databases">
        <title>A genome reference for cultivated species of the human gut microbiota.</title>
        <authorList>
            <person name="Zou Y."/>
            <person name="Xue W."/>
            <person name="Luo G."/>
        </authorList>
    </citation>
    <scope>NUCLEOTIDE SEQUENCE [LARGE SCALE GENOMIC DNA]</scope>
    <source>
        <strain evidence="2 3">AM25-6</strain>
    </source>
</reference>
<protein>
    <recommendedName>
        <fullName evidence="1">Protein CR006 P-loop domain-containing protein</fullName>
    </recommendedName>
</protein>
<name>A0A3E3E0N8_9FIRM</name>
<evidence type="ECO:0000259" key="1">
    <source>
        <dbReference type="Pfam" id="PF13166"/>
    </source>
</evidence>
<feature type="domain" description="Protein CR006 P-loop" evidence="1">
    <location>
        <begin position="2"/>
        <end position="256"/>
    </location>
</feature>
<evidence type="ECO:0000313" key="3">
    <source>
        <dbReference type="Proteomes" id="UP000261212"/>
    </source>
</evidence>
<organism evidence="2 3">
    <name type="scientific">Anaerofustis stercorihominis</name>
    <dbReference type="NCBI Taxonomy" id="214853"/>
    <lineage>
        <taxon>Bacteria</taxon>
        <taxon>Bacillati</taxon>
        <taxon>Bacillota</taxon>
        <taxon>Clostridia</taxon>
        <taxon>Eubacteriales</taxon>
        <taxon>Eubacteriaceae</taxon>
        <taxon>Anaerofustis</taxon>
    </lineage>
</organism>